<comment type="caution">
    <text evidence="8">The sequence shown here is derived from an EMBL/GenBank/DDBJ whole genome shotgun (WGS) entry which is preliminary data.</text>
</comment>
<feature type="domain" description="NADH-ubiquinone oxidoreductase 51kDa subunit iron-sulphur binding" evidence="7">
    <location>
        <begin position="332"/>
        <end position="377"/>
    </location>
</feature>
<dbReference type="EMBL" id="MOEN01000041">
    <property type="protein sequence ID" value="OMH39883.1"/>
    <property type="molecule type" value="Genomic_DNA"/>
</dbReference>
<dbReference type="SUPFAM" id="SSF142019">
    <property type="entry name" value="Nqo1 FMN-binding domain-like"/>
    <property type="match status" value="1"/>
</dbReference>
<dbReference type="Gene3D" id="1.20.1440.230">
    <property type="entry name" value="NADH-ubiquinone oxidoreductase 51kDa subunit, iron-sulphur binding domain"/>
    <property type="match status" value="1"/>
</dbReference>
<reference evidence="8 9" key="1">
    <citation type="submission" date="2016-10" db="EMBL/GenBank/DDBJ databases">
        <title>Genome sequence of a sulfur-reducing bacterium Desulfurobacterium indicum K6013.</title>
        <authorList>
            <person name="Cao J."/>
            <person name="Shao Z."/>
            <person name="Alain K."/>
            <person name="Jebbar M."/>
        </authorList>
    </citation>
    <scope>NUCLEOTIDE SEQUENCE [LARGE SCALE GENOMIC DNA]</scope>
    <source>
        <strain evidence="8 9">K6013</strain>
    </source>
</reference>
<keyword evidence="9" id="KW-1185">Reference proteome</keyword>
<dbReference type="SUPFAM" id="SSF140490">
    <property type="entry name" value="Nqo1C-terminal domain-like"/>
    <property type="match status" value="1"/>
</dbReference>
<comment type="similarity">
    <text evidence="1">Belongs to the complex I 51 kDa subunit family.</text>
</comment>
<dbReference type="Gene3D" id="3.40.50.11540">
    <property type="entry name" value="NADH-ubiquinone oxidoreductase 51kDa subunit"/>
    <property type="match status" value="1"/>
</dbReference>
<keyword evidence="2" id="KW-0004">4Fe-4S</keyword>
<evidence type="ECO:0000256" key="5">
    <source>
        <dbReference type="ARBA" id="ARBA00023014"/>
    </source>
</evidence>
<dbReference type="InterPro" id="IPR019575">
    <property type="entry name" value="Nuop51_4Fe4S-bd"/>
</dbReference>
<gene>
    <name evidence="8" type="ORF">BLW93_08145</name>
</gene>
<dbReference type="SMART" id="SM00928">
    <property type="entry name" value="NADH_4Fe-4S"/>
    <property type="match status" value="1"/>
</dbReference>
<dbReference type="Gene3D" id="6.10.250.1450">
    <property type="match status" value="1"/>
</dbReference>
<dbReference type="RefSeq" id="WP_076713597.1">
    <property type="nucleotide sequence ID" value="NZ_MOEN01000041.1"/>
</dbReference>
<dbReference type="PANTHER" id="PTHR43578:SF3">
    <property type="entry name" value="NADH-QUINONE OXIDOREDUCTASE SUBUNIT F"/>
    <property type="match status" value="1"/>
</dbReference>
<dbReference type="FunFam" id="3.40.50.11540:FF:000001">
    <property type="entry name" value="NADH dehydrogenase [ubiquinone] flavoprotein 1, mitochondrial"/>
    <property type="match status" value="1"/>
</dbReference>
<evidence type="ECO:0000313" key="8">
    <source>
        <dbReference type="EMBL" id="OMH39883.1"/>
    </source>
</evidence>
<keyword evidence="4" id="KW-0408">Iron</keyword>
<dbReference type="AlphaFoldDB" id="A0A1R1MJE0"/>
<feature type="region of interest" description="Disordered" evidence="6">
    <location>
        <begin position="425"/>
        <end position="445"/>
    </location>
</feature>
<proteinExistence type="inferred from homology"/>
<evidence type="ECO:0000256" key="3">
    <source>
        <dbReference type="ARBA" id="ARBA00022723"/>
    </source>
</evidence>
<dbReference type="InterPro" id="IPR037225">
    <property type="entry name" value="Nuo51_FMN-bd_sf"/>
</dbReference>
<keyword evidence="5" id="KW-0411">Iron-sulfur</keyword>
<evidence type="ECO:0000256" key="6">
    <source>
        <dbReference type="SAM" id="MobiDB-lite"/>
    </source>
</evidence>
<protein>
    <recommendedName>
        <fullName evidence="7">NADH-ubiquinone oxidoreductase 51kDa subunit iron-sulphur binding domain-containing protein</fullName>
    </recommendedName>
</protein>
<dbReference type="Pfam" id="PF01512">
    <property type="entry name" value="Complex1_51K"/>
    <property type="match status" value="1"/>
</dbReference>
<dbReference type="Pfam" id="PF10589">
    <property type="entry name" value="NADH_4Fe-4S"/>
    <property type="match status" value="1"/>
</dbReference>
<evidence type="ECO:0000256" key="4">
    <source>
        <dbReference type="ARBA" id="ARBA00023004"/>
    </source>
</evidence>
<sequence length="445" mass="48842">MIDFKVIGEPVILKNARKICPNDIEKCIEAGRYGALKRALKEMSPEDVIEEVKKSQLRGRGGAGFPTGLKFELAAKEKSDKKYVVVNGEEGEPGTFKDRIIMEDSPHLLIEGTILAGYAIGADEGIICVRCDYIKAIKRLRKAIADAYNMGILGKNIFGTDFSFDITIERGAGAYVCGEETALLEMLEGKRGEPRKKPPFPPQKGLYGKPTVVNNVETLANLPFIISEGADRFLEFGIDGSHGTKLFSLSGDIEWKGLIEIPFGATIKEIIELAGGVKDGKKLKAVILGGVSGTLVRYDEVDISVDYHSLGVIEAGPGCGTIIVLDETRDIVDVTENIMEFFRTESCGKCRPCSLGTVSLCNLIHRIKEGNGTEEDLKKIEKISIGMRKASFCGLGQTAPNILYQSIQKFRDEWLAHVRGGKNDRDGYHKNRRQRIHGRVGTDDS</sequence>
<dbReference type="GO" id="GO:0046872">
    <property type="term" value="F:metal ion binding"/>
    <property type="evidence" value="ECO:0007669"/>
    <property type="project" value="UniProtKB-KW"/>
</dbReference>
<accession>A0A1R1MJE0</accession>
<dbReference type="Gene3D" id="3.10.20.600">
    <property type="match status" value="1"/>
</dbReference>
<dbReference type="GO" id="GO:0051539">
    <property type="term" value="F:4 iron, 4 sulfur cluster binding"/>
    <property type="evidence" value="ECO:0007669"/>
    <property type="project" value="UniProtKB-KW"/>
</dbReference>
<evidence type="ECO:0000313" key="9">
    <source>
        <dbReference type="Proteomes" id="UP000187408"/>
    </source>
</evidence>
<evidence type="ECO:0000259" key="7">
    <source>
        <dbReference type="SMART" id="SM00928"/>
    </source>
</evidence>
<dbReference type="STRING" id="1914305.BLW93_08145"/>
<dbReference type="SUPFAM" id="SSF142984">
    <property type="entry name" value="Nqo1 middle domain-like"/>
    <property type="match status" value="1"/>
</dbReference>
<dbReference type="OrthoDB" id="9761899at2"/>
<name>A0A1R1MJE0_9BACT</name>
<dbReference type="InterPro" id="IPR011538">
    <property type="entry name" value="Nuo51_FMN-bd"/>
</dbReference>
<organism evidence="8 9">
    <name type="scientific">Desulfurobacterium indicum</name>
    <dbReference type="NCBI Taxonomy" id="1914305"/>
    <lineage>
        <taxon>Bacteria</taxon>
        <taxon>Pseudomonadati</taxon>
        <taxon>Aquificota</taxon>
        <taxon>Aquificia</taxon>
        <taxon>Desulfurobacteriales</taxon>
        <taxon>Desulfurobacteriaceae</taxon>
        <taxon>Desulfurobacterium</taxon>
    </lineage>
</organism>
<keyword evidence="3" id="KW-0479">Metal-binding</keyword>
<evidence type="ECO:0000256" key="1">
    <source>
        <dbReference type="ARBA" id="ARBA00007523"/>
    </source>
</evidence>
<evidence type="ECO:0000256" key="2">
    <source>
        <dbReference type="ARBA" id="ARBA00022485"/>
    </source>
</evidence>
<dbReference type="PANTHER" id="PTHR43578">
    <property type="entry name" value="NADH-QUINONE OXIDOREDUCTASE SUBUNIT F"/>
    <property type="match status" value="1"/>
</dbReference>
<dbReference type="InterPro" id="IPR037207">
    <property type="entry name" value="Nuop51_4Fe4S-bd_sf"/>
</dbReference>
<dbReference type="Proteomes" id="UP000187408">
    <property type="component" value="Unassembled WGS sequence"/>
</dbReference>